<dbReference type="SUPFAM" id="SSF51905">
    <property type="entry name" value="FAD/NAD(P)-binding domain"/>
    <property type="match status" value="1"/>
</dbReference>
<comment type="cofactor">
    <cofactor evidence="4">
        <name>FAD</name>
        <dbReference type="ChEBI" id="CHEBI:57692"/>
    </cofactor>
    <text evidence="4">Binds 1 FAD per subunit.</text>
</comment>
<dbReference type="Gene3D" id="3.50.50.60">
    <property type="entry name" value="FAD/NAD(P)-binding domain"/>
    <property type="match status" value="2"/>
</dbReference>
<dbReference type="GO" id="GO:0000166">
    <property type="term" value="F:nucleotide binding"/>
    <property type="evidence" value="ECO:0007669"/>
    <property type="project" value="UniProtKB-KW"/>
</dbReference>
<keyword evidence="2" id="KW-0285">Flavoprotein</keyword>
<feature type="binding site" evidence="4">
    <location>
        <position position="52"/>
    </location>
    <ligand>
        <name>FAD</name>
        <dbReference type="ChEBI" id="CHEBI:57692"/>
    </ligand>
</feature>
<gene>
    <name evidence="8" type="ORF">BMR96_06360</name>
</gene>
<dbReference type="PRINTS" id="PR00411">
    <property type="entry name" value="PNDRDTASEI"/>
</dbReference>
<evidence type="ECO:0000313" key="8">
    <source>
        <dbReference type="EMBL" id="ORI97595.1"/>
    </source>
</evidence>
<dbReference type="InterPro" id="IPR016156">
    <property type="entry name" value="FAD/NAD-linked_Rdtase_dimer_sf"/>
</dbReference>
<dbReference type="GO" id="GO:0016491">
    <property type="term" value="F:oxidoreductase activity"/>
    <property type="evidence" value="ECO:0007669"/>
    <property type="project" value="InterPro"/>
</dbReference>
<dbReference type="RefSeq" id="WP_080519083.1">
    <property type="nucleotide sequence ID" value="NZ_MPLS01000020.1"/>
</dbReference>
<keyword evidence="4" id="KW-0547">Nucleotide-binding</keyword>
<dbReference type="PRINTS" id="PR00368">
    <property type="entry name" value="FADPNR"/>
</dbReference>
<feature type="binding site" evidence="4">
    <location>
        <position position="303"/>
    </location>
    <ligand>
        <name>FAD</name>
        <dbReference type="ChEBI" id="CHEBI:57692"/>
    </ligand>
</feature>
<dbReference type="Pfam" id="PF02852">
    <property type="entry name" value="Pyr_redox_dim"/>
    <property type="match status" value="1"/>
</dbReference>
<dbReference type="InterPro" id="IPR036188">
    <property type="entry name" value="FAD/NAD-bd_sf"/>
</dbReference>
<keyword evidence="3 4" id="KW-0274">FAD</keyword>
<reference evidence="8 9" key="1">
    <citation type="journal article" date="2017" name="Front. Microbiol.">
        <title>Genomic Characterization of Dairy Associated Leuconostoc Species and Diversity of Leuconostocs in Undefined Mixed Mesophilic Starter Cultures.</title>
        <authorList>
            <person name="Frantzen C.A."/>
            <person name="Kot W."/>
            <person name="Pedersen T.B."/>
            <person name="Ardo Y.M."/>
            <person name="Broadbent J.R."/>
            <person name="Neve H."/>
            <person name="Hansen L.H."/>
            <person name="Dal Bello F."/>
            <person name="Ostlie H.M."/>
            <person name="Kleppen H.P."/>
            <person name="Vogensen F.K."/>
            <person name="Holo H."/>
        </authorList>
    </citation>
    <scope>NUCLEOTIDE SEQUENCE [LARGE SCALE GENOMIC DNA]</scope>
    <source>
        <strain evidence="8 9">LMGCF08</strain>
    </source>
</reference>
<evidence type="ECO:0000256" key="1">
    <source>
        <dbReference type="ARBA" id="ARBA00007532"/>
    </source>
</evidence>
<dbReference type="Pfam" id="PF07992">
    <property type="entry name" value="Pyr_redox_2"/>
    <property type="match status" value="1"/>
</dbReference>
<evidence type="ECO:0000256" key="4">
    <source>
        <dbReference type="PIRSR" id="PIRSR000350-3"/>
    </source>
</evidence>
<evidence type="ECO:0000256" key="5">
    <source>
        <dbReference type="PIRSR" id="PIRSR000350-4"/>
    </source>
</evidence>
<dbReference type="PIRSF" id="PIRSF000350">
    <property type="entry name" value="Mercury_reductase_MerA"/>
    <property type="match status" value="1"/>
</dbReference>
<proteinExistence type="inferred from homology"/>
<dbReference type="AlphaFoldDB" id="A0A1X0VCY7"/>
<comment type="caution">
    <text evidence="8">The sequence shown here is derived from an EMBL/GenBank/DDBJ whole genome shotgun (WGS) entry which is preliminary data.</text>
</comment>
<name>A0A1X0VCY7_LEUPS</name>
<sequence length="445" mass="48404">MAQYQYDVGVIGSGPAGLAAAFAAKALGKSVVIIEQYLWGGTCPNYGCDPKKILLSAVEGIRRQSAMQGRGLQGYSKINWSDLMTYKQGYVDAVEPRKVRGLDEAGVTRLYGHSEFINADTVVITDTADTVTATDWVIAVGQRPKKLDFPGSELTQDSEDFLNLPDLPDDVTFIGAGYVGVEFATITNAAGAHTRVVTHGHSALRDFNQTLVKQWITETQEAGFDWYFDATVVKIEQTDTKKLLVSLDDGTQFQTDRVFVTAGRVGNADKLGLETAGITYNEADIPADDYLRTSNPHVYAIGDVGGSPAPKLVPTGNYEGRYVAQLIAQKITDPIAFPTMPAVVFGSPRIAQTGIPVAAAEQLGYRVTDVDMSQVITFYRYHDNARIRTVLDQNGRIVGVSVIAMEAEELINYFVTAINDKRTLADTQANIYAYPSLGSEFGAFY</sequence>
<dbReference type="eggNOG" id="COG1249">
    <property type="taxonomic scope" value="Bacteria"/>
</dbReference>
<feature type="domain" description="Pyridine nucleotide-disulphide oxidoreductase dimerisation" evidence="6">
    <location>
        <begin position="340"/>
        <end position="441"/>
    </location>
</feature>
<accession>A0A1X0VCY7</accession>
<dbReference type="EMBL" id="MPLS01000020">
    <property type="protein sequence ID" value="ORI97595.1"/>
    <property type="molecule type" value="Genomic_DNA"/>
</dbReference>
<evidence type="ECO:0000256" key="2">
    <source>
        <dbReference type="ARBA" id="ARBA00022630"/>
    </source>
</evidence>
<dbReference type="PANTHER" id="PTHR43014">
    <property type="entry name" value="MERCURIC REDUCTASE"/>
    <property type="match status" value="1"/>
</dbReference>
<dbReference type="SUPFAM" id="SSF55424">
    <property type="entry name" value="FAD/NAD-linked reductases, dimerisation (C-terminal) domain"/>
    <property type="match status" value="1"/>
</dbReference>
<evidence type="ECO:0000256" key="3">
    <source>
        <dbReference type="ARBA" id="ARBA00022827"/>
    </source>
</evidence>
<evidence type="ECO:0000259" key="7">
    <source>
        <dbReference type="Pfam" id="PF07992"/>
    </source>
</evidence>
<dbReference type="Proteomes" id="UP000192288">
    <property type="component" value="Unassembled WGS sequence"/>
</dbReference>
<keyword evidence="4" id="KW-0520">NAD</keyword>
<dbReference type="InterPro" id="IPR023753">
    <property type="entry name" value="FAD/NAD-binding_dom"/>
</dbReference>
<dbReference type="InterPro" id="IPR001100">
    <property type="entry name" value="Pyr_nuc-diS_OxRdtase"/>
</dbReference>
<dbReference type="InterPro" id="IPR004099">
    <property type="entry name" value="Pyr_nucl-diS_OxRdtase_dimer"/>
</dbReference>
<feature type="binding site" evidence="4">
    <location>
        <position position="263"/>
    </location>
    <ligand>
        <name>NAD(+)</name>
        <dbReference type="ChEBI" id="CHEBI:57540"/>
    </ligand>
</feature>
<evidence type="ECO:0000259" key="6">
    <source>
        <dbReference type="Pfam" id="PF02852"/>
    </source>
</evidence>
<dbReference type="PANTHER" id="PTHR43014:SF5">
    <property type="entry name" value="GLUTATHIONE REDUCTASE (NADPH)"/>
    <property type="match status" value="1"/>
</dbReference>
<feature type="disulfide bond" description="Redox-active" evidence="5">
    <location>
        <begin position="43"/>
        <end position="48"/>
    </location>
</feature>
<dbReference type="Gene3D" id="3.30.390.30">
    <property type="match status" value="1"/>
</dbReference>
<feature type="domain" description="FAD/NAD(P)-binding" evidence="7">
    <location>
        <begin position="6"/>
        <end position="317"/>
    </location>
</feature>
<organism evidence="8 9">
    <name type="scientific">Leuconostoc pseudomesenteroides</name>
    <dbReference type="NCBI Taxonomy" id="33968"/>
    <lineage>
        <taxon>Bacteria</taxon>
        <taxon>Bacillati</taxon>
        <taxon>Bacillota</taxon>
        <taxon>Bacilli</taxon>
        <taxon>Lactobacillales</taxon>
        <taxon>Lactobacillaceae</taxon>
        <taxon>Leuconostoc</taxon>
    </lineage>
</organism>
<evidence type="ECO:0000313" key="9">
    <source>
        <dbReference type="Proteomes" id="UP000192288"/>
    </source>
</evidence>
<comment type="similarity">
    <text evidence="1">Belongs to the class-I pyridine nucleotide-disulfide oxidoreductase family.</text>
</comment>
<protein>
    <submittedName>
        <fullName evidence="8">Glutathione reductase</fullName>
    </submittedName>
</protein>
<feature type="binding site" evidence="4">
    <location>
        <begin position="175"/>
        <end position="182"/>
    </location>
    <ligand>
        <name>NAD(+)</name>
        <dbReference type="ChEBI" id="CHEBI:57540"/>
    </ligand>
</feature>
<dbReference type="STRING" id="33968.BMS77_03550"/>